<reference evidence="1" key="1">
    <citation type="submission" date="2022-08" db="EMBL/GenBank/DDBJ databases">
        <authorList>
            <person name="Gutierrez-Valencia J."/>
        </authorList>
    </citation>
    <scope>NUCLEOTIDE SEQUENCE</scope>
</reference>
<proteinExistence type="predicted"/>
<comment type="caution">
    <text evidence="1">The sequence shown here is derived from an EMBL/GenBank/DDBJ whole genome shotgun (WGS) entry which is preliminary data.</text>
</comment>
<keyword evidence="2" id="KW-1185">Reference proteome</keyword>
<evidence type="ECO:0000313" key="1">
    <source>
        <dbReference type="EMBL" id="CAI0559312.1"/>
    </source>
</evidence>
<dbReference type="EMBL" id="CAMGYJ010000011">
    <property type="protein sequence ID" value="CAI0559312.1"/>
    <property type="molecule type" value="Genomic_DNA"/>
</dbReference>
<accession>A0AAV0RRY7</accession>
<organism evidence="1 2">
    <name type="scientific">Linum tenue</name>
    <dbReference type="NCBI Taxonomy" id="586396"/>
    <lineage>
        <taxon>Eukaryota</taxon>
        <taxon>Viridiplantae</taxon>
        <taxon>Streptophyta</taxon>
        <taxon>Embryophyta</taxon>
        <taxon>Tracheophyta</taxon>
        <taxon>Spermatophyta</taxon>
        <taxon>Magnoliopsida</taxon>
        <taxon>eudicotyledons</taxon>
        <taxon>Gunneridae</taxon>
        <taxon>Pentapetalae</taxon>
        <taxon>rosids</taxon>
        <taxon>fabids</taxon>
        <taxon>Malpighiales</taxon>
        <taxon>Linaceae</taxon>
        <taxon>Linum</taxon>
    </lineage>
</organism>
<protein>
    <submittedName>
        <fullName evidence="1">Uncharacterized protein</fullName>
    </submittedName>
</protein>
<dbReference type="Proteomes" id="UP001154282">
    <property type="component" value="Unassembled WGS sequence"/>
</dbReference>
<gene>
    <name evidence="1" type="ORF">LITE_LOCUS49151</name>
</gene>
<evidence type="ECO:0000313" key="2">
    <source>
        <dbReference type="Proteomes" id="UP001154282"/>
    </source>
</evidence>
<name>A0AAV0RRY7_9ROSI</name>
<dbReference type="AlphaFoldDB" id="A0AAV0RRY7"/>
<sequence length="122" mass="13962">MAFKGCRQRMNLSSLESTCTTISSSSERRLLMNRCLFDSNGSSVRRIRLHSSPPVLRFGNHYRQMHLDASFEVTTTRSQVIVDGSVTDQQPTASLFRKWENTRTAAFEQFSYHEICGCNSFL</sequence>